<sequence>MQQQVIRKIPEELENYELIFHEDASINFISSQQKATRILNCRVFTLKTEDGVVQHVKIELTDDKDISFIYESNFSRKLYDESIKETYKLLVDFDAFIENLCIFLQKSLKASDEITIDVIDGKEKSKIVFYQKLKLRTVEVFTLPLNIPDEDYIMRLAQCRFNILNEQLAARTKYLDSAFKTLDNKNPSLASHVRSVIQQKEDGTYKTNSKLSVL</sequence>
<dbReference type="InParanoid" id="A2DWU4"/>
<evidence type="ECO:0000259" key="1">
    <source>
        <dbReference type="Pfam" id="PF16531"/>
    </source>
</evidence>
<proteinExistence type="predicted"/>
<reference evidence="2" key="1">
    <citation type="submission" date="2006-10" db="EMBL/GenBank/DDBJ databases">
        <authorList>
            <person name="Amadeo P."/>
            <person name="Zhao Q."/>
            <person name="Wortman J."/>
            <person name="Fraser-Liggett C."/>
            <person name="Carlton J."/>
        </authorList>
    </citation>
    <scope>NUCLEOTIDE SEQUENCE</scope>
    <source>
        <strain evidence="2">G3</strain>
    </source>
</reference>
<accession>A2DWU4</accession>
<protein>
    <recommendedName>
        <fullName evidence="1">Spindle assembly abnormal protein 6 N-terminal domain-containing protein</fullName>
    </recommendedName>
</protein>
<evidence type="ECO:0000313" key="3">
    <source>
        <dbReference type="Proteomes" id="UP000001542"/>
    </source>
</evidence>
<keyword evidence="3" id="KW-1185">Reference proteome</keyword>
<dbReference type="SMR" id="A2DWU4"/>
<dbReference type="Gene3D" id="2.170.210.20">
    <property type="entry name" value="Spindle assembly abnormal protein 6, N-terminal domain"/>
    <property type="match status" value="1"/>
</dbReference>
<dbReference type="Proteomes" id="UP000001542">
    <property type="component" value="Unassembled WGS sequence"/>
</dbReference>
<dbReference type="RefSeq" id="XP_001327349.1">
    <property type="nucleotide sequence ID" value="XM_001327314.1"/>
</dbReference>
<dbReference type="PANTHER" id="PTHR34230">
    <property type="entry name" value="ASSEMBLY ABNORMAL PROTEIN 6, PUTATIVE-RELATED"/>
    <property type="match status" value="1"/>
</dbReference>
<dbReference type="KEGG" id="tva:4773127"/>
<gene>
    <name evidence="2" type="ORF">TVAG_392430</name>
</gene>
<dbReference type="PANTHER" id="PTHR34230:SF2">
    <property type="entry name" value="SPINDLE ASSEMBLY ABNORMAL PROTEIN 6 N-TERMINAL DOMAIN-CONTAINING PROTEIN"/>
    <property type="match status" value="1"/>
</dbReference>
<feature type="domain" description="Spindle assembly abnormal protein 6 N-terminal" evidence="1">
    <location>
        <begin position="29"/>
        <end position="145"/>
    </location>
</feature>
<dbReference type="EMBL" id="DS113260">
    <property type="protein sequence ID" value="EAY15126.1"/>
    <property type="molecule type" value="Genomic_DNA"/>
</dbReference>
<organism evidence="2 3">
    <name type="scientific">Trichomonas vaginalis (strain ATCC PRA-98 / G3)</name>
    <dbReference type="NCBI Taxonomy" id="412133"/>
    <lineage>
        <taxon>Eukaryota</taxon>
        <taxon>Metamonada</taxon>
        <taxon>Parabasalia</taxon>
        <taxon>Trichomonadida</taxon>
        <taxon>Trichomonadidae</taxon>
        <taxon>Trichomonas</taxon>
    </lineage>
</organism>
<reference evidence="2" key="2">
    <citation type="journal article" date="2007" name="Science">
        <title>Draft genome sequence of the sexually transmitted pathogen Trichomonas vaginalis.</title>
        <authorList>
            <person name="Carlton J.M."/>
            <person name="Hirt R.P."/>
            <person name="Silva J.C."/>
            <person name="Delcher A.L."/>
            <person name="Schatz M."/>
            <person name="Zhao Q."/>
            <person name="Wortman J.R."/>
            <person name="Bidwell S.L."/>
            <person name="Alsmark U.C.M."/>
            <person name="Besteiro S."/>
            <person name="Sicheritz-Ponten T."/>
            <person name="Noel C.J."/>
            <person name="Dacks J.B."/>
            <person name="Foster P.G."/>
            <person name="Simillion C."/>
            <person name="Van de Peer Y."/>
            <person name="Miranda-Saavedra D."/>
            <person name="Barton G.J."/>
            <person name="Westrop G.D."/>
            <person name="Mueller S."/>
            <person name="Dessi D."/>
            <person name="Fiori P.L."/>
            <person name="Ren Q."/>
            <person name="Paulsen I."/>
            <person name="Zhang H."/>
            <person name="Bastida-Corcuera F.D."/>
            <person name="Simoes-Barbosa A."/>
            <person name="Brown M.T."/>
            <person name="Hayes R.D."/>
            <person name="Mukherjee M."/>
            <person name="Okumura C.Y."/>
            <person name="Schneider R."/>
            <person name="Smith A.J."/>
            <person name="Vanacova S."/>
            <person name="Villalvazo M."/>
            <person name="Haas B.J."/>
            <person name="Pertea M."/>
            <person name="Feldblyum T.V."/>
            <person name="Utterback T.R."/>
            <person name="Shu C.L."/>
            <person name="Osoegawa K."/>
            <person name="de Jong P.J."/>
            <person name="Hrdy I."/>
            <person name="Horvathova L."/>
            <person name="Zubacova Z."/>
            <person name="Dolezal P."/>
            <person name="Malik S.B."/>
            <person name="Logsdon J.M. Jr."/>
            <person name="Henze K."/>
            <person name="Gupta A."/>
            <person name="Wang C.C."/>
            <person name="Dunne R.L."/>
            <person name="Upcroft J.A."/>
            <person name="Upcroft P."/>
            <person name="White O."/>
            <person name="Salzberg S.L."/>
            <person name="Tang P."/>
            <person name="Chiu C.-H."/>
            <person name="Lee Y.-S."/>
            <person name="Embley T.M."/>
            <person name="Coombs G.H."/>
            <person name="Mottram J.C."/>
            <person name="Tachezy J."/>
            <person name="Fraser-Liggett C.M."/>
            <person name="Johnson P.J."/>
        </authorList>
    </citation>
    <scope>NUCLEOTIDE SEQUENCE [LARGE SCALE GENOMIC DNA]</scope>
    <source>
        <strain evidence="2">G3</strain>
    </source>
</reference>
<dbReference type="InterPro" id="IPR038558">
    <property type="entry name" value="SAS-6_N_sf"/>
</dbReference>
<dbReference type="VEuPathDB" id="TrichDB:TVAGG3_0839440"/>
<name>A2DWU4_TRIV3</name>
<dbReference type="AlphaFoldDB" id="A2DWU4"/>
<dbReference type="InterPro" id="IPR032396">
    <property type="entry name" value="SAS-6_N"/>
</dbReference>
<dbReference type="Pfam" id="PF16531">
    <property type="entry name" value="SAS-6_N"/>
    <property type="match status" value="1"/>
</dbReference>
<dbReference type="VEuPathDB" id="TrichDB:TVAG_392430"/>
<evidence type="ECO:0000313" key="2">
    <source>
        <dbReference type="EMBL" id="EAY15126.1"/>
    </source>
</evidence>
<dbReference type="OrthoDB" id="49058at2759"/>